<keyword evidence="8" id="KW-1133">Transmembrane helix</keyword>
<dbReference type="GO" id="GO:0046872">
    <property type="term" value="F:metal ion binding"/>
    <property type="evidence" value="ECO:0007669"/>
    <property type="project" value="UniProtKB-UniRule"/>
</dbReference>
<evidence type="ECO:0000259" key="10">
    <source>
        <dbReference type="Pfam" id="PF12409"/>
    </source>
</evidence>
<feature type="transmembrane region" description="Helical" evidence="8">
    <location>
        <begin position="237"/>
        <end position="257"/>
    </location>
</feature>
<dbReference type="STRING" id="6689.A0A423TIC4"/>
<keyword evidence="5 8" id="KW-0067">ATP-binding</keyword>
<dbReference type="InterPro" id="IPR006544">
    <property type="entry name" value="P-type_TPase_V"/>
</dbReference>
<dbReference type="Proteomes" id="UP000283509">
    <property type="component" value="Unassembled WGS sequence"/>
</dbReference>
<dbReference type="AlphaFoldDB" id="A0A423TIC4"/>
<evidence type="ECO:0000256" key="5">
    <source>
        <dbReference type="ARBA" id="ARBA00022840"/>
    </source>
</evidence>
<evidence type="ECO:0000256" key="7">
    <source>
        <dbReference type="ARBA" id="ARBA00022967"/>
    </source>
</evidence>
<keyword evidence="6 8" id="KW-0460">Magnesium</keyword>
<evidence type="ECO:0000256" key="4">
    <source>
        <dbReference type="ARBA" id="ARBA00022741"/>
    </source>
</evidence>
<dbReference type="Pfam" id="PF00690">
    <property type="entry name" value="Cation_ATPase_N"/>
    <property type="match status" value="1"/>
</dbReference>
<comment type="catalytic activity">
    <reaction evidence="8">
        <text>ATP + H2O = ADP + phosphate + H(+)</text>
        <dbReference type="Rhea" id="RHEA:13065"/>
        <dbReference type="ChEBI" id="CHEBI:15377"/>
        <dbReference type="ChEBI" id="CHEBI:15378"/>
        <dbReference type="ChEBI" id="CHEBI:30616"/>
        <dbReference type="ChEBI" id="CHEBI:43474"/>
        <dbReference type="ChEBI" id="CHEBI:456216"/>
    </reaction>
</comment>
<dbReference type="OrthoDB" id="48943at2759"/>
<dbReference type="GO" id="GO:0140358">
    <property type="term" value="F:P-type transmembrane transporter activity"/>
    <property type="evidence" value="ECO:0007669"/>
    <property type="project" value="InterPro"/>
</dbReference>
<dbReference type="Gene3D" id="1.20.1110.10">
    <property type="entry name" value="Calcium-transporting ATPase, transmembrane domain"/>
    <property type="match status" value="1"/>
</dbReference>
<evidence type="ECO:0000256" key="6">
    <source>
        <dbReference type="ARBA" id="ARBA00022842"/>
    </source>
</evidence>
<reference evidence="11 12" key="1">
    <citation type="submission" date="2018-04" db="EMBL/GenBank/DDBJ databases">
        <authorList>
            <person name="Zhang X."/>
            <person name="Yuan J."/>
            <person name="Li F."/>
            <person name="Xiang J."/>
        </authorList>
    </citation>
    <scope>NUCLEOTIDE SEQUENCE [LARGE SCALE GENOMIC DNA]</scope>
    <source>
        <tissue evidence="11">Muscle</tissue>
    </source>
</reference>
<dbReference type="GO" id="GO:0015203">
    <property type="term" value="F:polyamine transmembrane transporter activity"/>
    <property type="evidence" value="ECO:0007669"/>
    <property type="project" value="TreeGrafter"/>
</dbReference>
<protein>
    <recommendedName>
        <fullName evidence="8">Cation-transporting ATPase</fullName>
        <ecNumber evidence="8">7.2.2.-</ecNumber>
    </recommendedName>
</protein>
<keyword evidence="3 8" id="KW-0479">Metal-binding</keyword>
<dbReference type="PANTHER" id="PTHR45630">
    <property type="entry name" value="CATION-TRANSPORTING ATPASE-RELATED"/>
    <property type="match status" value="1"/>
</dbReference>
<feature type="domain" description="Cation-transporting P-type ATPase N-terminal" evidence="9">
    <location>
        <begin position="180"/>
        <end position="232"/>
    </location>
</feature>
<dbReference type="PANTHER" id="PTHR45630:SF8">
    <property type="entry name" value="CATION-TRANSPORTING ATPASE"/>
    <property type="match status" value="1"/>
</dbReference>
<reference evidence="11 12" key="2">
    <citation type="submission" date="2019-01" db="EMBL/GenBank/DDBJ databases">
        <title>The decoding of complex shrimp genome reveals the adaptation for benthos swimmer, frequently molting mechanism and breeding impact on genome.</title>
        <authorList>
            <person name="Sun Y."/>
            <person name="Gao Y."/>
            <person name="Yu Y."/>
        </authorList>
    </citation>
    <scope>NUCLEOTIDE SEQUENCE [LARGE SCALE GENOMIC DNA]</scope>
    <source>
        <tissue evidence="11">Muscle</tissue>
    </source>
</reference>
<gene>
    <name evidence="11" type="ORF">C7M84_005267</name>
</gene>
<sequence>MAYDRLGEDTGAEGVKLPYHQQVLKLGSEEELTLFGYCRASCKTFAFYLVTLITLGIPFLIVYWKPEWGVYMKRRRCSLMEADTLIIKDMDGQIYVSSVNSETVEAGFPSKYVISSHLTNGASNGVHNGASDSTHLTQPRHRIIRYFIFQHIKYIWIPGKLHFERLYGCDSNTLISSLLNDFRGYTVQEQMLRQQLYGRNAISVEVKSYFYLLVTEVLNPFYIFQIASIALWSFDNYILYATCIFLVSCLSVAVSLYETRKQSQSLHDMVEASNTNTATVLRSTAEKTTVEVEVNTTDLVPGDVVHSSLSYLATFHETGGVAAARVVSCPGARHCNAAASPVGGPLPITSI</sequence>
<keyword evidence="8" id="KW-0812">Transmembrane</keyword>
<dbReference type="InterPro" id="IPR004014">
    <property type="entry name" value="ATPase_P-typ_cation-transptr_N"/>
</dbReference>
<accession>A0A423TIC4</accession>
<comment type="caution">
    <text evidence="8">Lacks conserved residue(s) required for the propagation of feature annotation.</text>
</comment>
<evidence type="ECO:0000256" key="8">
    <source>
        <dbReference type="RuleBase" id="RU362082"/>
    </source>
</evidence>
<keyword evidence="12" id="KW-1185">Reference proteome</keyword>
<evidence type="ECO:0000313" key="11">
    <source>
        <dbReference type="EMBL" id="ROT76199.1"/>
    </source>
</evidence>
<comment type="subcellular location">
    <subcellularLocation>
        <location evidence="1 8">Membrane</location>
        <topology evidence="1 8">Multi-pass membrane protein</topology>
    </subcellularLocation>
</comment>
<proteinExistence type="inferred from homology"/>
<evidence type="ECO:0000259" key="9">
    <source>
        <dbReference type="Pfam" id="PF00690"/>
    </source>
</evidence>
<dbReference type="GO" id="GO:0019829">
    <property type="term" value="F:ATPase-coupled monoatomic cation transmembrane transporter activity"/>
    <property type="evidence" value="ECO:0007669"/>
    <property type="project" value="UniProtKB-UniRule"/>
</dbReference>
<organism evidence="11 12">
    <name type="scientific">Penaeus vannamei</name>
    <name type="common">Whiteleg shrimp</name>
    <name type="synonym">Litopenaeus vannamei</name>
    <dbReference type="NCBI Taxonomy" id="6689"/>
    <lineage>
        <taxon>Eukaryota</taxon>
        <taxon>Metazoa</taxon>
        <taxon>Ecdysozoa</taxon>
        <taxon>Arthropoda</taxon>
        <taxon>Crustacea</taxon>
        <taxon>Multicrustacea</taxon>
        <taxon>Malacostraca</taxon>
        <taxon>Eumalacostraca</taxon>
        <taxon>Eucarida</taxon>
        <taxon>Decapoda</taxon>
        <taxon>Dendrobranchiata</taxon>
        <taxon>Penaeoidea</taxon>
        <taxon>Penaeidae</taxon>
        <taxon>Penaeus</taxon>
    </lineage>
</organism>
<dbReference type="EC" id="7.2.2.-" evidence="8"/>
<dbReference type="GO" id="GO:0016020">
    <property type="term" value="C:membrane"/>
    <property type="evidence" value="ECO:0007669"/>
    <property type="project" value="UniProtKB-SubCell"/>
</dbReference>
<dbReference type="Pfam" id="PF12409">
    <property type="entry name" value="P5-ATPase"/>
    <property type="match status" value="1"/>
</dbReference>
<dbReference type="GO" id="GO:0006874">
    <property type="term" value="P:intracellular calcium ion homeostasis"/>
    <property type="evidence" value="ECO:0007669"/>
    <property type="project" value="TreeGrafter"/>
</dbReference>
<comment type="caution">
    <text evidence="11">The sequence shown here is derived from an EMBL/GenBank/DDBJ whole genome shotgun (WGS) entry which is preliminary data.</text>
</comment>
<name>A0A423TIC4_PENVA</name>
<dbReference type="InterPro" id="IPR023298">
    <property type="entry name" value="ATPase_P-typ_TM_dom_sf"/>
</dbReference>
<dbReference type="EMBL" id="QCYY01001686">
    <property type="protein sequence ID" value="ROT76199.1"/>
    <property type="molecule type" value="Genomic_DNA"/>
</dbReference>
<evidence type="ECO:0000256" key="3">
    <source>
        <dbReference type="ARBA" id="ARBA00022723"/>
    </source>
</evidence>
<evidence type="ECO:0000256" key="2">
    <source>
        <dbReference type="ARBA" id="ARBA00022553"/>
    </source>
</evidence>
<feature type="domain" description="P5B-type ATPase N-terminal" evidence="10">
    <location>
        <begin position="29"/>
        <end position="156"/>
    </location>
</feature>
<evidence type="ECO:0000256" key="1">
    <source>
        <dbReference type="ARBA" id="ARBA00004141"/>
    </source>
</evidence>
<keyword evidence="2" id="KW-0597">Phosphoprotein</keyword>
<dbReference type="GO" id="GO:0005524">
    <property type="term" value="F:ATP binding"/>
    <property type="evidence" value="ECO:0007669"/>
    <property type="project" value="UniProtKB-UniRule"/>
</dbReference>
<dbReference type="SUPFAM" id="SSF81665">
    <property type="entry name" value="Calcium ATPase, transmembrane domain M"/>
    <property type="match status" value="1"/>
</dbReference>
<keyword evidence="4 8" id="KW-0547">Nucleotide-binding</keyword>
<dbReference type="InterPro" id="IPR047819">
    <property type="entry name" value="P5A-ATPase_N"/>
</dbReference>
<feature type="transmembrane region" description="Helical" evidence="8">
    <location>
        <begin position="209"/>
        <end position="231"/>
    </location>
</feature>
<feature type="transmembrane region" description="Helical" evidence="8">
    <location>
        <begin position="45"/>
        <end position="64"/>
    </location>
</feature>
<dbReference type="Gene3D" id="2.70.150.10">
    <property type="entry name" value="Calcium-transporting ATPase, cytoplasmic transduction domain A"/>
    <property type="match status" value="1"/>
</dbReference>
<comment type="similarity">
    <text evidence="8">Belongs to the cation transport ATPase (P-type) (TC 3.A.3) family. Type V subfamily.</text>
</comment>
<keyword evidence="8" id="KW-0472">Membrane</keyword>
<keyword evidence="7 8" id="KW-1278">Translocase</keyword>
<evidence type="ECO:0000313" key="12">
    <source>
        <dbReference type="Proteomes" id="UP000283509"/>
    </source>
</evidence>